<evidence type="ECO:0000259" key="11">
    <source>
        <dbReference type="Pfam" id="PF08544"/>
    </source>
</evidence>
<dbReference type="NCBIfam" id="TIGR00154">
    <property type="entry name" value="ispE"/>
    <property type="match status" value="1"/>
</dbReference>
<dbReference type="AlphaFoldDB" id="A0A2T0B996"/>
<dbReference type="PIRSF" id="PIRSF010376">
    <property type="entry name" value="IspE"/>
    <property type="match status" value="1"/>
</dbReference>
<feature type="binding site" evidence="9">
    <location>
        <begin position="91"/>
        <end position="101"/>
    </location>
    <ligand>
        <name>ATP</name>
        <dbReference type="ChEBI" id="CHEBI:30616"/>
    </ligand>
</feature>
<evidence type="ECO:0000259" key="10">
    <source>
        <dbReference type="Pfam" id="PF00288"/>
    </source>
</evidence>
<keyword evidence="13" id="KW-1185">Reference proteome</keyword>
<protein>
    <recommendedName>
        <fullName evidence="3 9">4-diphosphocytidyl-2-C-methyl-D-erythritol kinase</fullName>
        <shortName evidence="9">CMK</shortName>
        <ecNumber evidence="2 9">2.7.1.148</ecNumber>
    </recommendedName>
    <alternativeName>
        <fullName evidence="8 9">4-(cytidine-5'-diphospho)-2-C-methyl-D-erythritol kinase</fullName>
    </alternativeName>
</protein>
<dbReference type="InterPro" id="IPR013750">
    <property type="entry name" value="GHMP_kinase_C_dom"/>
</dbReference>
<dbReference type="EC" id="2.7.1.148" evidence="2 9"/>
<dbReference type="Gene3D" id="3.30.230.10">
    <property type="match status" value="1"/>
</dbReference>
<dbReference type="InterPro" id="IPR020568">
    <property type="entry name" value="Ribosomal_Su5_D2-typ_SF"/>
</dbReference>
<keyword evidence="7 9" id="KW-0067">ATP-binding</keyword>
<dbReference type="Gene3D" id="3.30.70.890">
    <property type="entry name" value="GHMP kinase, C-terminal domain"/>
    <property type="match status" value="1"/>
</dbReference>
<dbReference type="Proteomes" id="UP000239706">
    <property type="component" value="Unassembled WGS sequence"/>
</dbReference>
<comment type="similarity">
    <text evidence="1 9">Belongs to the GHMP kinase family. IspE subfamily.</text>
</comment>
<dbReference type="Pfam" id="PF00288">
    <property type="entry name" value="GHMP_kinases_N"/>
    <property type="match status" value="1"/>
</dbReference>
<dbReference type="GO" id="GO:0016114">
    <property type="term" value="P:terpenoid biosynthetic process"/>
    <property type="evidence" value="ECO:0007669"/>
    <property type="project" value="UniProtKB-UniRule"/>
</dbReference>
<dbReference type="InterPro" id="IPR006204">
    <property type="entry name" value="GHMP_kinase_N_dom"/>
</dbReference>
<dbReference type="HAMAP" id="MF_00061">
    <property type="entry name" value="IspE"/>
    <property type="match status" value="1"/>
</dbReference>
<feature type="active site" evidence="9">
    <location>
        <position position="8"/>
    </location>
</feature>
<proteinExistence type="inferred from homology"/>
<evidence type="ECO:0000256" key="7">
    <source>
        <dbReference type="ARBA" id="ARBA00022840"/>
    </source>
</evidence>
<gene>
    <name evidence="9 12" type="primary">ispE</name>
    <name evidence="12" type="ORF">CLLI_02840</name>
</gene>
<dbReference type="RefSeq" id="WP_106062481.1">
    <property type="nucleotide sequence ID" value="NZ_PVXO01000006.1"/>
</dbReference>
<dbReference type="PANTHER" id="PTHR43527">
    <property type="entry name" value="4-DIPHOSPHOCYTIDYL-2-C-METHYL-D-ERYTHRITOL KINASE, CHLOROPLASTIC"/>
    <property type="match status" value="1"/>
</dbReference>
<organism evidence="12 13">
    <name type="scientific">Clostridium liquoris</name>
    <dbReference type="NCBI Taxonomy" id="1289519"/>
    <lineage>
        <taxon>Bacteria</taxon>
        <taxon>Bacillati</taxon>
        <taxon>Bacillota</taxon>
        <taxon>Clostridia</taxon>
        <taxon>Eubacteriales</taxon>
        <taxon>Clostridiaceae</taxon>
        <taxon>Clostridium</taxon>
    </lineage>
</organism>
<evidence type="ECO:0000256" key="5">
    <source>
        <dbReference type="ARBA" id="ARBA00022741"/>
    </source>
</evidence>
<dbReference type="Pfam" id="PF08544">
    <property type="entry name" value="GHMP_kinases_C"/>
    <property type="match status" value="1"/>
</dbReference>
<dbReference type="GO" id="GO:0005524">
    <property type="term" value="F:ATP binding"/>
    <property type="evidence" value="ECO:0007669"/>
    <property type="project" value="UniProtKB-UniRule"/>
</dbReference>
<dbReference type="InterPro" id="IPR036554">
    <property type="entry name" value="GHMP_kinase_C_sf"/>
</dbReference>
<dbReference type="InterPro" id="IPR014721">
    <property type="entry name" value="Ribsml_uS5_D2-typ_fold_subgr"/>
</dbReference>
<feature type="active site" evidence="9">
    <location>
        <position position="133"/>
    </location>
</feature>
<dbReference type="OrthoDB" id="9809438at2"/>
<keyword evidence="9" id="KW-0414">Isoprene biosynthesis</keyword>
<keyword evidence="6 9" id="KW-0418">Kinase</keyword>
<evidence type="ECO:0000256" key="6">
    <source>
        <dbReference type="ARBA" id="ARBA00022777"/>
    </source>
</evidence>
<evidence type="ECO:0000313" key="13">
    <source>
        <dbReference type="Proteomes" id="UP000239706"/>
    </source>
</evidence>
<evidence type="ECO:0000256" key="8">
    <source>
        <dbReference type="ARBA" id="ARBA00032554"/>
    </source>
</evidence>
<dbReference type="PANTHER" id="PTHR43527:SF2">
    <property type="entry name" value="4-DIPHOSPHOCYTIDYL-2-C-METHYL-D-ERYTHRITOL KINASE, CHLOROPLASTIC"/>
    <property type="match status" value="1"/>
</dbReference>
<dbReference type="SUPFAM" id="SSF54211">
    <property type="entry name" value="Ribosomal protein S5 domain 2-like"/>
    <property type="match status" value="1"/>
</dbReference>
<evidence type="ECO:0000256" key="2">
    <source>
        <dbReference type="ARBA" id="ARBA00012052"/>
    </source>
</evidence>
<dbReference type="UniPathway" id="UPA00056">
    <property type="reaction ID" value="UER00094"/>
</dbReference>
<feature type="domain" description="GHMP kinase N-terminal" evidence="10">
    <location>
        <begin position="63"/>
        <end position="141"/>
    </location>
</feature>
<dbReference type="GO" id="GO:0019288">
    <property type="term" value="P:isopentenyl diphosphate biosynthetic process, methylerythritol 4-phosphate pathway"/>
    <property type="evidence" value="ECO:0007669"/>
    <property type="project" value="UniProtKB-UniRule"/>
</dbReference>
<comment type="function">
    <text evidence="9">Catalyzes the phosphorylation of the position 2 hydroxy group of 4-diphosphocytidyl-2C-methyl-D-erythritol.</text>
</comment>
<evidence type="ECO:0000256" key="3">
    <source>
        <dbReference type="ARBA" id="ARBA00017473"/>
    </source>
</evidence>
<dbReference type="EMBL" id="PVXO01000006">
    <property type="protein sequence ID" value="PRR80403.1"/>
    <property type="molecule type" value="Genomic_DNA"/>
</dbReference>
<feature type="domain" description="GHMP kinase C-terminal" evidence="11">
    <location>
        <begin position="201"/>
        <end position="271"/>
    </location>
</feature>
<dbReference type="GO" id="GO:0050515">
    <property type="term" value="F:4-(cytidine 5'-diphospho)-2-C-methyl-D-erythritol kinase activity"/>
    <property type="evidence" value="ECO:0007669"/>
    <property type="project" value="UniProtKB-UniRule"/>
</dbReference>
<dbReference type="InterPro" id="IPR004424">
    <property type="entry name" value="IspE"/>
</dbReference>
<evidence type="ECO:0000256" key="1">
    <source>
        <dbReference type="ARBA" id="ARBA00009684"/>
    </source>
</evidence>
<keyword evidence="4 9" id="KW-0808">Transferase</keyword>
<evidence type="ECO:0000256" key="4">
    <source>
        <dbReference type="ARBA" id="ARBA00022679"/>
    </source>
</evidence>
<comment type="catalytic activity">
    <reaction evidence="9">
        <text>4-CDP-2-C-methyl-D-erythritol + ATP = 4-CDP-2-C-methyl-D-erythritol 2-phosphate + ADP + H(+)</text>
        <dbReference type="Rhea" id="RHEA:18437"/>
        <dbReference type="ChEBI" id="CHEBI:15378"/>
        <dbReference type="ChEBI" id="CHEBI:30616"/>
        <dbReference type="ChEBI" id="CHEBI:57823"/>
        <dbReference type="ChEBI" id="CHEBI:57919"/>
        <dbReference type="ChEBI" id="CHEBI:456216"/>
        <dbReference type="EC" id="2.7.1.148"/>
    </reaction>
</comment>
<dbReference type="SUPFAM" id="SSF55060">
    <property type="entry name" value="GHMP Kinase, C-terminal domain"/>
    <property type="match status" value="1"/>
</dbReference>
<comment type="pathway">
    <text evidence="9">Isoprenoid biosynthesis; isopentenyl diphosphate biosynthesis via DXP pathway; isopentenyl diphosphate from 1-deoxy-D-xylulose 5-phosphate: step 3/6.</text>
</comment>
<accession>A0A2T0B996</accession>
<reference evidence="12 13" key="1">
    <citation type="submission" date="2018-03" db="EMBL/GenBank/DDBJ databases">
        <title>Genome sequence of Clostridium liquoris DSM 100320.</title>
        <authorList>
            <person name="Poehlein A."/>
            <person name="Daniel R."/>
        </authorList>
    </citation>
    <scope>NUCLEOTIDE SEQUENCE [LARGE SCALE GENOMIC DNA]</scope>
    <source>
        <strain evidence="12 13">DSM 100320</strain>
    </source>
</reference>
<evidence type="ECO:0000313" key="12">
    <source>
        <dbReference type="EMBL" id="PRR80403.1"/>
    </source>
</evidence>
<name>A0A2T0B996_9CLOT</name>
<sequence length="280" mass="31464">MELKAYAKVNLCLDVTGVREDGYHLLKMVMQNIDLYDVVKVNKDKKGINLRCSTSTIPLDNRNIAYRSAELFIKNYNIKEGVDIYIEKNIPVEAGLAGGSADAAAVLKTMRDMFRPGISNAELANMALNLGADVPYCIYGGTALCEGIGEIITPLKPFKNHILVLVKPNFGVSTKEVYREIDNKSILNHPNSEIIIRAIEEDNLELLCNNMINVLENVTLEKYEALNTIKKEVFNFKGLGTLMSGSGPTIFGFFEDMFSAQKYYDYMKLKYKEVFITRTI</sequence>
<keyword evidence="5 9" id="KW-0547">Nucleotide-binding</keyword>
<evidence type="ECO:0000256" key="9">
    <source>
        <dbReference type="HAMAP-Rule" id="MF_00061"/>
    </source>
</evidence>
<comment type="caution">
    <text evidence="12">The sequence shown here is derived from an EMBL/GenBank/DDBJ whole genome shotgun (WGS) entry which is preliminary data.</text>
</comment>